<dbReference type="SUPFAM" id="SSF56553">
    <property type="entry name" value="Insert subdomain of RNA polymerase alpha subunit"/>
    <property type="match status" value="1"/>
</dbReference>
<dbReference type="PANTHER" id="PTHR11800:SF2">
    <property type="entry name" value="DNA-DIRECTED RNA POLYMERASE II SUBUNIT RPB3"/>
    <property type="match status" value="1"/>
</dbReference>
<dbReference type="PANTHER" id="PTHR11800">
    <property type="entry name" value="DNA-DIRECTED RNA POLYMERASE"/>
    <property type="match status" value="1"/>
</dbReference>
<dbReference type="InterPro" id="IPR036643">
    <property type="entry name" value="RNApol_insert_sf"/>
</dbReference>
<keyword evidence="2" id="KW-0240">DNA-directed RNA polymerase</keyword>
<dbReference type="InterPro" id="IPR009025">
    <property type="entry name" value="RBP11-like_dimer"/>
</dbReference>
<evidence type="ECO:0000313" key="6">
    <source>
        <dbReference type="EMBL" id="QHT93526.1"/>
    </source>
</evidence>
<sequence>MKLTNVVENNNEIKFVLQGVDCTVANGLRRTLLSDIPCIVMKTMPHKECNVDITKNTSRFNNEIIKQRLSCIPVHITDMNTPIDQLELELDVENETEDVIYVTTYDIKIKNTSTNTYLSKEDRDEIFPANQMTGYYLDIVRLRPRLTPTSSGEHLTFKAKLSIATVDDNSMYNMVSTCCYGNTKDEERVKEQFKIKEQELKDSGVKGQQLEFMMKDWSLLDAQRYYLPNSFDFTVKTIGVYTCKEILKLACDRLIEKSKTLINCIENPKTDTNPEDEGVDTELSFDELRRKNKRVEILKTTSTIVNGYDVLIHDEDYTIGMMLQYMLYSAHYEGDKKMSFCGFKKFHPHDTHIMVRVGYTEQTEGTVVATDFLDALNNIISVFDNMKGMF</sequence>
<dbReference type="GO" id="GO:0046983">
    <property type="term" value="F:protein dimerization activity"/>
    <property type="evidence" value="ECO:0007669"/>
    <property type="project" value="InterPro"/>
</dbReference>
<proteinExistence type="predicted"/>
<evidence type="ECO:0000259" key="5">
    <source>
        <dbReference type="SMART" id="SM00662"/>
    </source>
</evidence>
<evidence type="ECO:0000256" key="3">
    <source>
        <dbReference type="ARBA" id="ARBA00022844"/>
    </source>
</evidence>
<dbReference type="EMBL" id="MN740208">
    <property type="protein sequence ID" value="QHT93526.1"/>
    <property type="molecule type" value="Genomic_DNA"/>
</dbReference>
<dbReference type="SUPFAM" id="SSF55257">
    <property type="entry name" value="RBP11-like subunits of RNA polymerase"/>
    <property type="match status" value="2"/>
</dbReference>
<dbReference type="GO" id="GO:0006351">
    <property type="term" value="P:DNA-templated transcription"/>
    <property type="evidence" value="ECO:0007669"/>
    <property type="project" value="InterPro"/>
</dbReference>
<accession>A0A6C0IM56</accession>
<dbReference type="Gene3D" id="2.170.120.12">
    <property type="entry name" value="DNA-directed RNA polymerase, insert domain"/>
    <property type="match status" value="1"/>
</dbReference>
<dbReference type="InterPro" id="IPR011263">
    <property type="entry name" value="DNA-dir_RNA_pol_RpoA/D/Rpb3"/>
</dbReference>
<dbReference type="GO" id="GO:0044423">
    <property type="term" value="C:virion component"/>
    <property type="evidence" value="ECO:0007669"/>
    <property type="project" value="UniProtKB-KW"/>
</dbReference>
<evidence type="ECO:0000256" key="4">
    <source>
        <dbReference type="ARBA" id="ARBA00023163"/>
    </source>
</evidence>
<dbReference type="Pfam" id="PF01193">
    <property type="entry name" value="RNA_pol_L"/>
    <property type="match status" value="1"/>
</dbReference>
<keyword evidence="3" id="KW-0946">Virion</keyword>
<keyword evidence="4" id="KW-0804">Transcription</keyword>
<dbReference type="InterPro" id="IPR050518">
    <property type="entry name" value="Rpo3/RPB3_RNA_Pol_subunit"/>
</dbReference>
<dbReference type="Pfam" id="PF13656">
    <property type="entry name" value="RNA_pol_L_2"/>
    <property type="match status" value="1"/>
</dbReference>
<reference evidence="6" key="1">
    <citation type="journal article" date="2020" name="Nature">
        <title>Giant virus diversity and host interactions through global metagenomics.</title>
        <authorList>
            <person name="Schulz F."/>
            <person name="Roux S."/>
            <person name="Paez-Espino D."/>
            <person name="Jungbluth S."/>
            <person name="Walsh D.A."/>
            <person name="Denef V.J."/>
            <person name="McMahon K.D."/>
            <person name="Konstantinidis K.T."/>
            <person name="Eloe-Fadrosh E.A."/>
            <person name="Kyrpides N.C."/>
            <person name="Woyke T."/>
        </authorList>
    </citation>
    <scope>NUCLEOTIDE SEQUENCE</scope>
    <source>
        <strain evidence="6">GVMAG-M-3300024252-29</strain>
    </source>
</reference>
<dbReference type="GO" id="GO:0000428">
    <property type="term" value="C:DNA-directed RNA polymerase complex"/>
    <property type="evidence" value="ECO:0007669"/>
    <property type="project" value="UniProtKB-KW"/>
</dbReference>
<dbReference type="Gene3D" id="3.30.1360.10">
    <property type="entry name" value="RNA polymerase, RBP11-like subunit"/>
    <property type="match status" value="2"/>
</dbReference>
<organism evidence="6">
    <name type="scientific">viral metagenome</name>
    <dbReference type="NCBI Taxonomy" id="1070528"/>
    <lineage>
        <taxon>unclassified sequences</taxon>
        <taxon>metagenomes</taxon>
        <taxon>organismal metagenomes</taxon>
    </lineage>
</organism>
<dbReference type="AlphaFoldDB" id="A0A6C0IM56"/>
<comment type="subcellular location">
    <subcellularLocation>
        <location evidence="1">Virion</location>
    </subcellularLocation>
</comment>
<name>A0A6C0IM56_9ZZZZ</name>
<feature type="domain" description="DNA-directed RNA polymerase RpoA/D/Rpb3-type" evidence="5">
    <location>
        <begin position="12"/>
        <end position="264"/>
    </location>
</feature>
<protein>
    <recommendedName>
        <fullName evidence="5">DNA-directed RNA polymerase RpoA/D/Rpb3-type domain-containing protein</fullName>
    </recommendedName>
</protein>
<dbReference type="GO" id="GO:0003899">
    <property type="term" value="F:DNA-directed RNA polymerase activity"/>
    <property type="evidence" value="ECO:0007669"/>
    <property type="project" value="InterPro"/>
</dbReference>
<evidence type="ECO:0000256" key="1">
    <source>
        <dbReference type="ARBA" id="ARBA00004328"/>
    </source>
</evidence>
<dbReference type="InterPro" id="IPR036603">
    <property type="entry name" value="RBP11-like"/>
</dbReference>
<evidence type="ECO:0000256" key="2">
    <source>
        <dbReference type="ARBA" id="ARBA00022478"/>
    </source>
</evidence>
<dbReference type="SMART" id="SM00662">
    <property type="entry name" value="RPOLD"/>
    <property type="match status" value="1"/>
</dbReference>